<dbReference type="Pfam" id="PF00072">
    <property type="entry name" value="Response_reg"/>
    <property type="match status" value="1"/>
</dbReference>
<evidence type="ECO:0000256" key="7">
    <source>
        <dbReference type="PROSITE-ProRule" id="PRU00169"/>
    </source>
</evidence>
<dbReference type="SMART" id="SM00388">
    <property type="entry name" value="HisKA"/>
    <property type="match status" value="1"/>
</dbReference>
<evidence type="ECO:0000256" key="4">
    <source>
        <dbReference type="ARBA" id="ARBA00023015"/>
    </source>
</evidence>
<dbReference type="InterPro" id="IPR036890">
    <property type="entry name" value="HATPase_C_sf"/>
</dbReference>
<dbReference type="GO" id="GO:0000155">
    <property type="term" value="F:phosphorelay sensor kinase activity"/>
    <property type="evidence" value="ECO:0007669"/>
    <property type="project" value="InterPro"/>
</dbReference>
<dbReference type="PANTHER" id="PTHR43547">
    <property type="entry name" value="TWO-COMPONENT HISTIDINE KINASE"/>
    <property type="match status" value="1"/>
</dbReference>
<evidence type="ECO:0000256" key="8">
    <source>
        <dbReference type="PROSITE-ProRule" id="PRU00339"/>
    </source>
</evidence>
<keyword evidence="9" id="KW-0812">Transmembrane</keyword>
<dbReference type="InterPro" id="IPR011990">
    <property type="entry name" value="TPR-like_helical_dom_sf"/>
</dbReference>
<keyword evidence="3 7" id="KW-0597">Phosphoprotein</keyword>
<dbReference type="InterPro" id="IPR036097">
    <property type="entry name" value="HisK_dim/P_sf"/>
</dbReference>
<dbReference type="InterPro" id="IPR005467">
    <property type="entry name" value="His_kinase_dom"/>
</dbReference>
<dbReference type="EC" id="2.7.13.3" evidence="2"/>
<dbReference type="PROSITE" id="PS50109">
    <property type="entry name" value="HIS_KIN"/>
    <property type="match status" value="1"/>
</dbReference>
<dbReference type="Gene3D" id="1.10.287.130">
    <property type="match status" value="1"/>
</dbReference>
<feature type="domain" description="Response regulatory" evidence="13">
    <location>
        <begin position="684"/>
        <end position="799"/>
    </location>
</feature>
<dbReference type="InterPro" id="IPR004358">
    <property type="entry name" value="Sig_transdc_His_kin-like_C"/>
</dbReference>
<dbReference type="PROSITE" id="PS00041">
    <property type="entry name" value="HTH_ARAC_FAMILY_1"/>
    <property type="match status" value="1"/>
</dbReference>
<evidence type="ECO:0000256" key="2">
    <source>
        <dbReference type="ARBA" id="ARBA00012438"/>
    </source>
</evidence>
<evidence type="ECO:0000256" key="9">
    <source>
        <dbReference type="SAM" id="Phobius"/>
    </source>
</evidence>
<keyword evidence="15" id="KW-1185">Reference proteome</keyword>
<feature type="modified residue" description="4-aspartylphosphate" evidence="7">
    <location>
        <position position="732"/>
    </location>
</feature>
<organism evidence="14 15">
    <name type="scientific">Prevotella pectinovora</name>
    <dbReference type="NCBI Taxonomy" id="1602169"/>
    <lineage>
        <taxon>Bacteria</taxon>
        <taxon>Pseudomonadati</taxon>
        <taxon>Bacteroidota</taxon>
        <taxon>Bacteroidia</taxon>
        <taxon>Bacteroidales</taxon>
        <taxon>Prevotellaceae</taxon>
        <taxon>Prevotella</taxon>
    </lineage>
</organism>
<dbReference type="Gene3D" id="3.30.565.10">
    <property type="entry name" value="Histidine kinase-like ATPase, C-terminal domain"/>
    <property type="match status" value="1"/>
</dbReference>
<dbReference type="EMBL" id="JXQK01000088">
    <property type="protein sequence ID" value="KIP60119.1"/>
    <property type="molecule type" value="Genomic_DNA"/>
</dbReference>
<feature type="repeat" description="TPR" evidence="8">
    <location>
        <begin position="236"/>
        <end position="269"/>
    </location>
</feature>
<dbReference type="RefSeq" id="WP_042520177.1">
    <property type="nucleotide sequence ID" value="NZ_JAXESS010000014.1"/>
</dbReference>
<keyword evidence="8" id="KW-0802">TPR repeat</keyword>
<dbReference type="InterPro" id="IPR018060">
    <property type="entry name" value="HTH_AraC"/>
</dbReference>
<dbReference type="InterPro" id="IPR018062">
    <property type="entry name" value="HTH_AraC-typ_CS"/>
</dbReference>
<dbReference type="AlphaFoldDB" id="A0A0D0IT51"/>
<dbReference type="Pfam" id="PF12833">
    <property type="entry name" value="HTH_18"/>
    <property type="match status" value="1"/>
</dbReference>
<evidence type="ECO:0000256" key="1">
    <source>
        <dbReference type="ARBA" id="ARBA00000085"/>
    </source>
</evidence>
<proteinExistence type="predicted"/>
<keyword evidence="9" id="KW-0472">Membrane</keyword>
<dbReference type="Pfam" id="PF02518">
    <property type="entry name" value="HATPase_c"/>
    <property type="match status" value="1"/>
</dbReference>
<dbReference type="SUPFAM" id="SSF52172">
    <property type="entry name" value="CheY-like"/>
    <property type="match status" value="1"/>
</dbReference>
<dbReference type="GO" id="GO:0043565">
    <property type="term" value="F:sequence-specific DNA binding"/>
    <property type="evidence" value="ECO:0007669"/>
    <property type="project" value="InterPro"/>
</dbReference>
<dbReference type="PROSITE" id="PS50005">
    <property type="entry name" value="TPR"/>
    <property type="match status" value="3"/>
</dbReference>
<dbReference type="SUPFAM" id="SSF48452">
    <property type="entry name" value="TPR-like"/>
    <property type="match status" value="3"/>
</dbReference>
<dbReference type="Pfam" id="PF13181">
    <property type="entry name" value="TPR_8"/>
    <property type="match status" value="1"/>
</dbReference>
<keyword evidence="9" id="KW-1133">Transmembrane helix</keyword>
<feature type="transmembrane region" description="Helical" evidence="9">
    <location>
        <begin position="390"/>
        <end position="409"/>
    </location>
</feature>
<dbReference type="PANTHER" id="PTHR43547:SF2">
    <property type="entry name" value="HYBRID SIGNAL TRANSDUCTION HISTIDINE KINASE C"/>
    <property type="match status" value="1"/>
</dbReference>
<dbReference type="SUPFAM" id="SSF55874">
    <property type="entry name" value="ATPase domain of HSP90 chaperone/DNA topoisomerase II/histidine kinase"/>
    <property type="match status" value="1"/>
</dbReference>
<dbReference type="CDD" id="cd00082">
    <property type="entry name" value="HisKA"/>
    <property type="match status" value="1"/>
</dbReference>
<dbReference type="GO" id="GO:0003700">
    <property type="term" value="F:DNA-binding transcription factor activity"/>
    <property type="evidence" value="ECO:0007669"/>
    <property type="project" value="InterPro"/>
</dbReference>
<evidence type="ECO:0000259" key="11">
    <source>
        <dbReference type="PROSITE" id="PS01124"/>
    </source>
</evidence>
<accession>A0A0D0IT51</accession>
<dbReference type="Pfam" id="PF13176">
    <property type="entry name" value="TPR_7"/>
    <property type="match status" value="2"/>
</dbReference>
<dbReference type="SUPFAM" id="SSF46689">
    <property type="entry name" value="Homeodomain-like"/>
    <property type="match status" value="1"/>
</dbReference>
<name>A0A0D0IT51_9BACT</name>
<dbReference type="InterPro" id="IPR011006">
    <property type="entry name" value="CheY-like_superfamily"/>
</dbReference>
<keyword evidence="10" id="KW-0732">Signal</keyword>
<dbReference type="Pfam" id="PF00512">
    <property type="entry name" value="HisKA"/>
    <property type="match status" value="1"/>
</dbReference>
<dbReference type="InterPro" id="IPR001789">
    <property type="entry name" value="Sig_transdc_resp-reg_receiver"/>
</dbReference>
<dbReference type="InterPro" id="IPR019734">
    <property type="entry name" value="TPR_rpt"/>
</dbReference>
<dbReference type="Proteomes" id="UP000032046">
    <property type="component" value="Unassembled WGS sequence"/>
</dbReference>
<feature type="chain" id="PRO_5002224662" description="histidine kinase" evidence="10">
    <location>
        <begin position="22"/>
        <end position="941"/>
    </location>
</feature>
<keyword evidence="5" id="KW-0238">DNA-binding</keyword>
<dbReference type="PRINTS" id="PR00344">
    <property type="entry name" value="BCTRLSENSOR"/>
</dbReference>
<keyword evidence="6" id="KW-0804">Transcription</keyword>
<dbReference type="STRING" id="1602171.ST44_12330"/>
<feature type="domain" description="HTH araC/xylS-type" evidence="11">
    <location>
        <begin position="833"/>
        <end position="934"/>
    </location>
</feature>
<dbReference type="SMART" id="SM00387">
    <property type="entry name" value="HATPase_c"/>
    <property type="match status" value="1"/>
</dbReference>
<dbReference type="InterPro" id="IPR003594">
    <property type="entry name" value="HATPase_dom"/>
</dbReference>
<dbReference type="InterPro" id="IPR003661">
    <property type="entry name" value="HisK_dim/P_dom"/>
</dbReference>
<sequence length="941" mass="107050">MKKDQLRYLFAILLAMLNLTACQRRNNASESYTESQRLQLDTSAIRSKNIDSLTALVNRYKKSEERDKEMAAYAELGHCFLNANRYTSAIAAHQQQLEIATELDDTLMRASALNDLGVNYRRMGLYYDALSNHLAAVEVSSLSIQEARYKYLKCMAIGYNGCGNSYMAVGHYQKADEMLRRALAIETRLGSDLGMNVDCSNLGMVFEKRGMIDSARIYYNRAMYHSKKCNSRTGVAYCYMHLGSLEMKKNRYENAIELFRKSMGTINRDRDAWLWLQPCSALAEAYVAANKPDSAWKYLETVRMQSNEIGTREYDPRILKILSELYKSNGNYQKALDCYARAKSIEDSTMNARNLFEIEKLHSDLNQRQKEKDRMLNEQHLNEQRMQKRMLAAAAILLLGITLMMAYTLKARRKSFAMQQRYMKMKENFFTNITHEFRTPLTLILGLSHDMAKDKKNLDDDSRKKMMTIEKQGRNLLMLINQILDISKIKSNIGNPEWTNGNVCAYVEMIVEGYKPYATNKGIALQYVEKNQMAMDFIPDYISKVMNNLLSNAMKFTPKSGKVSVITWCADNMFYLDVCDTGSGIEANALQHIFEPFYQSENGKEYIGTGIGLPIVQYAVKALGGEIKVESKVGYGTTFHICIPVKNNVKRHFEMTAAPVIVENTESEDMTKQNADKKSGKEYTVLVVEDNRSVAQYIGELLEDRYNVLYAENGQEGLDKAKDAMPDIIMSDVMMPVMDGYEMCRRLRGDESVAHIPIVMVTAKITDEDRLCGLEAGADAYLTKPFNSSELLIRVDKLLEQRRKIASDIRPDSETEAKNEENTIGDEDRIFIAKVTDAIYAMIRQNKCADVRSISATVCMSPSQFYRKMSDTTGLTPASFIQRVKVRKACMMLDADPTSLLTDVALRCGFNDYSSFIRAFRNVCGITPKQYTRSESARPVV</sequence>
<feature type="domain" description="Histidine kinase" evidence="12">
    <location>
        <begin position="432"/>
        <end position="647"/>
    </location>
</feature>
<evidence type="ECO:0000259" key="13">
    <source>
        <dbReference type="PROSITE" id="PS50110"/>
    </source>
</evidence>
<comment type="caution">
    <text evidence="14">The sequence shown here is derived from an EMBL/GenBank/DDBJ whole genome shotgun (WGS) entry which is preliminary data.</text>
</comment>
<protein>
    <recommendedName>
        <fullName evidence="2">histidine kinase</fullName>
        <ecNumber evidence="2">2.7.13.3</ecNumber>
    </recommendedName>
</protein>
<dbReference type="CDD" id="cd00075">
    <property type="entry name" value="HATPase"/>
    <property type="match status" value="1"/>
</dbReference>
<feature type="repeat" description="TPR" evidence="8">
    <location>
        <begin position="316"/>
        <end position="349"/>
    </location>
</feature>
<comment type="catalytic activity">
    <reaction evidence="1">
        <text>ATP + protein L-histidine = ADP + protein N-phospho-L-histidine.</text>
        <dbReference type="EC" id="2.7.13.3"/>
    </reaction>
</comment>
<evidence type="ECO:0000256" key="3">
    <source>
        <dbReference type="ARBA" id="ARBA00022553"/>
    </source>
</evidence>
<dbReference type="SUPFAM" id="SSF47384">
    <property type="entry name" value="Homodimeric domain of signal transducing histidine kinase"/>
    <property type="match status" value="1"/>
</dbReference>
<keyword evidence="4" id="KW-0805">Transcription regulation</keyword>
<evidence type="ECO:0000313" key="14">
    <source>
        <dbReference type="EMBL" id="KIP60119.1"/>
    </source>
</evidence>
<dbReference type="SMART" id="SM00028">
    <property type="entry name" value="TPR"/>
    <property type="match status" value="6"/>
</dbReference>
<dbReference type="Gene3D" id="1.10.10.60">
    <property type="entry name" value="Homeodomain-like"/>
    <property type="match status" value="1"/>
</dbReference>
<dbReference type="PROSITE" id="PS01124">
    <property type="entry name" value="HTH_ARAC_FAMILY_2"/>
    <property type="match status" value="1"/>
</dbReference>
<evidence type="ECO:0000256" key="5">
    <source>
        <dbReference type="ARBA" id="ARBA00023125"/>
    </source>
</evidence>
<dbReference type="PROSITE" id="PS50110">
    <property type="entry name" value="RESPONSE_REGULATORY"/>
    <property type="match status" value="1"/>
</dbReference>
<dbReference type="SMART" id="SM00342">
    <property type="entry name" value="HTH_ARAC"/>
    <property type="match status" value="1"/>
</dbReference>
<dbReference type="SMART" id="SM00448">
    <property type="entry name" value="REC"/>
    <property type="match status" value="1"/>
</dbReference>
<dbReference type="Gene3D" id="1.25.40.10">
    <property type="entry name" value="Tetratricopeptide repeat domain"/>
    <property type="match status" value="3"/>
</dbReference>
<feature type="repeat" description="TPR" evidence="8">
    <location>
        <begin position="156"/>
        <end position="189"/>
    </location>
</feature>
<evidence type="ECO:0000256" key="10">
    <source>
        <dbReference type="SAM" id="SignalP"/>
    </source>
</evidence>
<gene>
    <name evidence="14" type="ORF">ST44_12330</name>
</gene>
<dbReference type="Gene3D" id="3.40.50.2300">
    <property type="match status" value="1"/>
</dbReference>
<feature type="signal peptide" evidence="10">
    <location>
        <begin position="1"/>
        <end position="21"/>
    </location>
</feature>
<evidence type="ECO:0000313" key="15">
    <source>
        <dbReference type="Proteomes" id="UP000032046"/>
    </source>
</evidence>
<evidence type="ECO:0000256" key="6">
    <source>
        <dbReference type="ARBA" id="ARBA00023163"/>
    </source>
</evidence>
<reference evidence="14 15" key="1">
    <citation type="submission" date="2015-01" db="EMBL/GenBank/DDBJ databases">
        <title>Comparative genomics of non-oral Prevotella species.</title>
        <authorList>
            <person name="Accetto T."/>
            <person name="Nograsek B."/>
            <person name="Avgustin G."/>
        </authorList>
    </citation>
    <scope>NUCLEOTIDE SEQUENCE [LARGE SCALE GENOMIC DNA]</scope>
    <source>
        <strain evidence="14 15">P5-119</strain>
    </source>
</reference>
<dbReference type="InterPro" id="IPR009057">
    <property type="entry name" value="Homeodomain-like_sf"/>
</dbReference>
<evidence type="ECO:0000259" key="12">
    <source>
        <dbReference type="PROSITE" id="PS50109"/>
    </source>
</evidence>